<accession>A0A6C1DP86</accession>
<dbReference type="GO" id="GO:0005524">
    <property type="term" value="F:ATP binding"/>
    <property type="evidence" value="ECO:0007669"/>
    <property type="project" value="InterPro"/>
</dbReference>
<dbReference type="CDD" id="cd18799">
    <property type="entry name" value="SF2_C_EcoAI-like"/>
    <property type="match status" value="1"/>
</dbReference>
<keyword evidence="1 4" id="KW-0378">Hydrolase</keyword>
<dbReference type="PROSITE" id="PS51194">
    <property type="entry name" value="HELICASE_CTER"/>
    <property type="match status" value="1"/>
</dbReference>
<dbReference type="PROSITE" id="PS51192">
    <property type="entry name" value="HELICASE_ATP_BIND_1"/>
    <property type="match status" value="1"/>
</dbReference>
<dbReference type="GO" id="GO:0070125">
    <property type="term" value="P:mitochondrial translational elongation"/>
    <property type="evidence" value="ECO:0007669"/>
    <property type="project" value="TreeGrafter"/>
</dbReference>
<dbReference type="InterPro" id="IPR006935">
    <property type="entry name" value="Helicase/UvrB_N"/>
</dbReference>
<dbReference type="AlphaFoldDB" id="A0A6C1DP86"/>
<dbReference type="Pfam" id="PF04851">
    <property type="entry name" value="ResIII"/>
    <property type="match status" value="1"/>
</dbReference>
<dbReference type="CDD" id="cd18032">
    <property type="entry name" value="DEXHc_RE_I_III_res"/>
    <property type="match status" value="1"/>
</dbReference>
<feature type="domain" description="Helicase C-terminal" evidence="3">
    <location>
        <begin position="265"/>
        <end position="438"/>
    </location>
</feature>
<protein>
    <submittedName>
        <fullName evidence="4">ATP-dependent helicase</fullName>
    </submittedName>
</protein>
<dbReference type="GO" id="GO:0061749">
    <property type="term" value="F:forked DNA-dependent helicase activity"/>
    <property type="evidence" value="ECO:0007669"/>
    <property type="project" value="TreeGrafter"/>
</dbReference>
<gene>
    <name evidence="4" type="primary">IRC3_1</name>
    <name evidence="4" type="ORF">GRS66_001064</name>
</gene>
<dbReference type="InterPro" id="IPR001650">
    <property type="entry name" value="Helicase_C-like"/>
</dbReference>
<dbReference type="InterPro" id="IPR027417">
    <property type="entry name" value="P-loop_NTPase"/>
</dbReference>
<keyword evidence="1 4" id="KW-0067">ATP-binding</keyword>
<keyword evidence="1 4" id="KW-0347">Helicase</keyword>
<keyword evidence="5" id="KW-1185">Reference proteome</keyword>
<evidence type="ECO:0000256" key="1">
    <source>
        <dbReference type="ARBA" id="ARBA00022806"/>
    </source>
</evidence>
<dbReference type="FunFam" id="3.40.50.300:FF:002546">
    <property type="entry name" value="Irc3p"/>
    <property type="match status" value="1"/>
</dbReference>
<evidence type="ECO:0000313" key="4">
    <source>
        <dbReference type="EMBL" id="QID78838.1"/>
    </source>
</evidence>
<dbReference type="PANTHER" id="PTHR47396:SF1">
    <property type="entry name" value="ATP-DEPENDENT HELICASE IRC3-RELATED"/>
    <property type="match status" value="1"/>
</dbReference>
<dbReference type="InterPro" id="IPR014001">
    <property type="entry name" value="Helicase_ATP-bd"/>
</dbReference>
<dbReference type="GO" id="GO:0005759">
    <property type="term" value="C:mitochondrial matrix"/>
    <property type="evidence" value="ECO:0007669"/>
    <property type="project" value="TreeGrafter"/>
</dbReference>
<keyword evidence="1 4" id="KW-0547">Nucleotide-binding</keyword>
<dbReference type="Gene3D" id="3.40.50.300">
    <property type="entry name" value="P-loop containing nucleotide triphosphate hydrolases"/>
    <property type="match status" value="2"/>
</dbReference>
<reference evidence="4 5" key="1">
    <citation type="journal article" date="2019" name="BMC Genomics">
        <title>Chromosome level assembly and comparative genome analysis confirm lager-brewing yeasts originated from a single hybridization.</title>
        <authorList>
            <person name="Salazar A.N."/>
            <person name="Gorter de Vries A.R."/>
            <person name="van den Broek M."/>
            <person name="Brouwers N."/>
            <person name="de la Torre Cortes P."/>
            <person name="Kuijpers N.G.A."/>
            <person name="Daran J.G."/>
            <person name="Abeel T."/>
        </authorList>
    </citation>
    <scope>NUCLEOTIDE SEQUENCE [LARGE SCALE GENOMIC DNA]</scope>
    <source>
        <strain evidence="4 5">CBS 1483</strain>
    </source>
</reference>
<dbReference type="EMBL" id="CP048985">
    <property type="protein sequence ID" value="QID78838.1"/>
    <property type="molecule type" value="Genomic_DNA"/>
</dbReference>
<evidence type="ECO:0000259" key="2">
    <source>
        <dbReference type="PROSITE" id="PS51192"/>
    </source>
</evidence>
<dbReference type="SMART" id="SM00487">
    <property type="entry name" value="DEXDc"/>
    <property type="match status" value="1"/>
</dbReference>
<dbReference type="SMART" id="SM00490">
    <property type="entry name" value="HELICc"/>
    <property type="match status" value="1"/>
</dbReference>
<dbReference type="Proteomes" id="UP000501346">
    <property type="component" value="Chromosome ScIV"/>
</dbReference>
<dbReference type="OrthoDB" id="16911at2759"/>
<organism evidence="4 5">
    <name type="scientific">Saccharomyces pastorianus</name>
    <name type="common">Lager yeast</name>
    <name type="synonym">Saccharomyces cerevisiae x Saccharomyces eubayanus</name>
    <dbReference type="NCBI Taxonomy" id="27292"/>
    <lineage>
        <taxon>Eukaryota</taxon>
        <taxon>Fungi</taxon>
        <taxon>Dikarya</taxon>
        <taxon>Ascomycota</taxon>
        <taxon>Saccharomycotina</taxon>
        <taxon>Saccharomycetes</taxon>
        <taxon>Saccharomycetales</taxon>
        <taxon>Saccharomycetaceae</taxon>
        <taxon>Saccharomyces</taxon>
    </lineage>
</organism>
<dbReference type="GO" id="GO:0000403">
    <property type="term" value="F:Y-form DNA binding"/>
    <property type="evidence" value="ECO:0007669"/>
    <property type="project" value="TreeGrafter"/>
</dbReference>
<dbReference type="GO" id="GO:0036121">
    <property type="term" value="F:double-stranded DNA helicase activity"/>
    <property type="evidence" value="ECO:0007669"/>
    <property type="project" value="TreeGrafter"/>
</dbReference>
<dbReference type="GO" id="GO:0016787">
    <property type="term" value="F:hydrolase activity"/>
    <property type="evidence" value="ECO:0007669"/>
    <property type="project" value="InterPro"/>
</dbReference>
<dbReference type="GO" id="GO:0032042">
    <property type="term" value="P:mitochondrial DNA metabolic process"/>
    <property type="evidence" value="ECO:0007669"/>
    <property type="project" value="TreeGrafter"/>
</dbReference>
<feature type="domain" description="Helicase ATP-binding" evidence="2">
    <location>
        <begin position="46"/>
        <end position="211"/>
    </location>
</feature>
<dbReference type="SUPFAM" id="SSF52540">
    <property type="entry name" value="P-loop containing nucleoside triphosphate hydrolases"/>
    <property type="match status" value="1"/>
</dbReference>
<dbReference type="Pfam" id="PF00271">
    <property type="entry name" value="Helicase_C"/>
    <property type="match status" value="1"/>
</dbReference>
<dbReference type="PANTHER" id="PTHR47396">
    <property type="entry name" value="TYPE I RESTRICTION ENZYME ECOKI R PROTEIN"/>
    <property type="match status" value="1"/>
</dbReference>
<sequence length="689" mass="78493">MTSTLATRLSTYSISLILQRIKIIKRCYSAPVLRDYQQDAIDACVNSIRQGTKRIGVSLATGGGKTVIFSNLINQLRQNYFKECQGNFKSLILVHRRELALQATATLKKIFPDLKVHIEMGKYDCDIEDSDVIVASVQTLIRRLHKYDTNSVNLIIIDEAHHSVANSYRSILDHFKASTAETKIPVIGFSATFERADKRALSMVMDKIVYHRGILEMIDDKWLCEAKFTSVKIEADLSDVKSTADDFQLAPLSSLMNTKEINEVILKTYLHKKQEKSLKSTLLFGVDKAHVQSLHKLFKDNGINTDYVTSDTKQIERDNIIQKFKNGETEVLMNCGIFTEGTDMPNIDCILLCRPTKSRSLLIQMIGRGLRLHHSKDHCHIIDFIGASSVGVVSAPTLLGIRSDDIEFDDATVEDLKAIQGEIIAKQQKIDERLRALFQTDEAAMENVTERNSVADWIHSANSVDLTLCSFDSFRNFTQSNNSYPSGKEFDEASEAVKEMELLMNSQYPWVKFASNAWGLPLKGKNHLRIYKEKSEDKLSMVYHLKMYRQLPCFITNKYADYVPKSIIKDANLWNVMSKVEKIINTLNSDLEGQTMQYQAISSKYSKWRQTVPTSKQRDFVFRKLKKVYGESSKDFIRLSLDDVTTYVNTKMTKGDASNLIFASSLAPVYPLKSLLRILEYQKRRSFIK</sequence>
<name>A0A6C1DP86_SACPS</name>
<dbReference type="InterPro" id="IPR050742">
    <property type="entry name" value="Helicase_Restrict-Modif_Enz"/>
</dbReference>
<evidence type="ECO:0000313" key="5">
    <source>
        <dbReference type="Proteomes" id="UP000501346"/>
    </source>
</evidence>
<proteinExistence type="predicted"/>
<evidence type="ECO:0000259" key="3">
    <source>
        <dbReference type="PROSITE" id="PS51194"/>
    </source>
</evidence>